<dbReference type="EMBL" id="JBHEZZ010000005">
    <property type="protein sequence ID" value="MFC1402188.1"/>
    <property type="molecule type" value="Genomic_DNA"/>
</dbReference>
<feature type="compositionally biased region" description="Pro residues" evidence="3">
    <location>
        <begin position="36"/>
        <end position="51"/>
    </location>
</feature>
<dbReference type="InterPro" id="IPR036034">
    <property type="entry name" value="PDZ_sf"/>
</dbReference>
<evidence type="ECO:0000256" key="1">
    <source>
        <dbReference type="ARBA" id="ARBA00022670"/>
    </source>
</evidence>
<keyword evidence="4" id="KW-0812">Transmembrane</keyword>
<dbReference type="InterPro" id="IPR009003">
    <property type="entry name" value="Peptidase_S1_PA"/>
</dbReference>
<keyword evidence="4" id="KW-1133">Transmembrane helix</keyword>
<feature type="compositionally biased region" description="Low complexity" evidence="3">
    <location>
        <begin position="1"/>
        <end position="11"/>
    </location>
</feature>
<dbReference type="InterPro" id="IPR001478">
    <property type="entry name" value="PDZ"/>
</dbReference>
<feature type="compositionally biased region" description="Polar residues" evidence="3">
    <location>
        <begin position="96"/>
        <end position="107"/>
    </location>
</feature>
<dbReference type="InterPro" id="IPR001940">
    <property type="entry name" value="Peptidase_S1C"/>
</dbReference>
<gene>
    <name evidence="6" type="ORF">ACEZDJ_12910</name>
</gene>
<protein>
    <submittedName>
        <fullName evidence="6">S1C family serine protease</fullName>
        <ecNumber evidence="6">3.4.21.-</ecNumber>
    </submittedName>
</protein>
<dbReference type="InterPro" id="IPR051201">
    <property type="entry name" value="Chloro_Bact_Ser_Proteases"/>
</dbReference>
<dbReference type="SMART" id="SM00228">
    <property type="entry name" value="PDZ"/>
    <property type="match status" value="1"/>
</dbReference>
<dbReference type="GO" id="GO:0008233">
    <property type="term" value="F:peptidase activity"/>
    <property type="evidence" value="ECO:0007669"/>
    <property type="project" value="UniProtKB-KW"/>
</dbReference>
<evidence type="ECO:0000256" key="3">
    <source>
        <dbReference type="SAM" id="MobiDB-lite"/>
    </source>
</evidence>
<dbReference type="PANTHER" id="PTHR43343">
    <property type="entry name" value="PEPTIDASE S12"/>
    <property type="match status" value="1"/>
</dbReference>
<dbReference type="PRINTS" id="PR00834">
    <property type="entry name" value="PROTEASES2C"/>
</dbReference>
<evidence type="ECO:0000313" key="7">
    <source>
        <dbReference type="Proteomes" id="UP001592528"/>
    </source>
</evidence>
<dbReference type="RefSeq" id="WP_198037374.1">
    <property type="nucleotide sequence ID" value="NZ_JBHEZZ010000005.1"/>
</dbReference>
<evidence type="ECO:0000256" key="4">
    <source>
        <dbReference type="SAM" id="Phobius"/>
    </source>
</evidence>
<dbReference type="Pfam" id="PF13365">
    <property type="entry name" value="Trypsin_2"/>
    <property type="match status" value="1"/>
</dbReference>
<proteinExistence type="predicted"/>
<name>A0ABV6UL65_9ACTN</name>
<evidence type="ECO:0000256" key="2">
    <source>
        <dbReference type="ARBA" id="ARBA00022801"/>
    </source>
</evidence>
<feature type="region of interest" description="Disordered" evidence="3">
    <location>
        <begin position="1"/>
        <end position="58"/>
    </location>
</feature>
<dbReference type="InterPro" id="IPR033116">
    <property type="entry name" value="TRYPSIN_SER"/>
</dbReference>
<dbReference type="PANTHER" id="PTHR43343:SF3">
    <property type="entry name" value="PROTEASE DO-LIKE 8, CHLOROPLASTIC"/>
    <property type="match status" value="1"/>
</dbReference>
<dbReference type="Gene3D" id="2.30.42.10">
    <property type="match status" value="1"/>
</dbReference>
<dbReference type="Proteomes" id="UP001592528">
    <property type="component" value="Unassembled WGS sequence"/>
</dbReference>
<keyword evidence="2 6" id="KW-0378">Hydrolase</keyword>
<feature type="region of interest" description="Disordered" evidence="3">
    <location>
        <begin position="91"/>
        <end position="133"/>
    </location>
</feature>
<comment type="caution">
    <text evidence="6">The sequence shown here is derived from an EMBL/GenBank/DDBJ whole genome shotgun (WGS) entry which is preliminary data.</text>
</comment>
<organism evidence="6 7">
    <name type="scientific">Streptacidiphilus cavernicola</name>
    <dbReference type="NCBI Taxonomy" id="3342716"/>
    <lineage>
        <taxon>Bacteria</taxon>
        <taxon>Bacillati</taxon>
        <taxon>Actinomycetota</taxon>
        <taxon>Actinomycetes</taxon>
        <taxon>Kitasatosporales</taxon>
        <taxon>Streptomycetaceae</taxon>
        <taxon>Streptacidiphilus</taxon>
    </lineage>
</organism>
<dbReference type="PROSITE" id="PS00135">
    <property type="entry name" value="TRYPSIN_SER"/>
    <property type="match status" value="1"/>
</dbReference>
<feature type="domain" description="PDZ" evidence="5">
    <location>
        <begin position="339"/>
        <end position="447"/>
    </location>
</feature>
<dbReference type="SUPFAM" id="SSF50494">
    <property type="entry name" value="Trypsin-like serine proteases"/>
    <property type="match status" value="1"/>
</dbReference>
<feature type="compositionally biased region" description="Low complexity" evidence="3">
    <location>
        <begin position="111"/>
        <end position="133"/>
    </location>
</feature>
<dbReference type="Pfam" id="PF13180">
    <property type="entry name" value="PDZ_2"/>
    <property type="match status" value="1"/>
</dbReference>
<feature type="transmembrane region" description="Helical" evidence="4">
    <location>
        <begin position="61"/>
        <end position="82"/>
    </location>
</feature>
<sequence>MSDSQGQYGAAGTAGGGWGPPYPPGTPTAERTMSDYPPPAYGPVPPLGPPPRRSHRRGRRLGTSVMLLAAVGVGIGIDHAFWRPSAAAPASASSSTFGANATPQPGASLQPGTGATPSPAFPTAPATQGAGAAGGDSAVAAKVEPALAIINVTLGYQDLQAAGTGMVLTSNGEILTNNHVISGATQISVTDVGNNRTYTASVVGYDAAEDMAVLQLQNASGLTTVQIGSSAKTAVGDQVTAIGNAGGTGTPTAASGSVTALNQSITAGDDATGSSEQLHGLLQVDADIQPGDSGGPLVNSSGQVIGMDTAGSASSSRFQQTATQGFALPIDTLVPLAQQIEAGKASSAVHIGATAFLGVEVGSGNSAGGSQGNSGGLSGGAGSGTGVNGAVVTGVINGSPAAQTALAQGDVITSVGGQTVSSSAALSTVMASHRPGDKVTVVWTDTSGTQHSASLVLASGPAT</sequence>
<keyword evidence="4" id="KW-0472">Membrane</keyword>
<accession>A0ABV6UL65</accession>
<keyword evidence="1 6" id="KW-0645">Protease</keyword>
<dbReference type="EC" id="3.4.21.-" evidence="6"/>
<dbReference type="Gene3D" id="2.40.10.120">
    <property type="match status" value="1"/>
</dbReference>
<dbReference type="GO" id="GO:0006508">
    <property type="term" value="P:proteolysis"/>
    <property type="evidence" value="ECO:0007669"/>
    <property type="project" value="UniProtKB-KW"/>
</dbReference>
<evidence type="ECO:0000313" key="6">
    <source>
        <dbReference type="EMBL" id="MFC1402188.1"/>
    </source>
</evidence>
<evidence type="ECO:0000259" key="5">
    <source>
        <dbReference type="PROSITE" id="PS50106"/>
    </source>
</evidence>
<keyword evidence="7" id="KW-1185">Reference proteome</keyword>
<reference evidence="6 7" key="1">
    <citation type="submission" date="2024-09" db="EMBL/GenBank/DDBJ databases">
        <authorList>
            <person name="Lee S.D."/>
        </authorList>
    </citation>
    <scope>NUCLEOTIDE SEQUENCE [LARGE SCALE GENOMIC DNA]</scope>
    <source>
        <strain evidence="6 7">N1-5</strain>
    </source>
</reference>
<dbReference type="PROSITE" id="PS50106">
    <property type="entry name" value="PDZ"/>
    <property type="match status" value="1"/>
</dbReference>
<dbReference type="SUPFAM" id="SSF50156">
    <property type="entry name" value="PDZ domain-like"/>
    <property type="match status" value="1"/>
</dbReference>